<evidence type="ECO:0000313" key="2">
    <source>
        <dbReference type="EnsemblPlants" id="TuG1812S0001222700.01.T04.s_cds45673"/>
    </source>
</evidence>
<protein>
    <submittedName>
        <fullName evidence="2">Uncharacterized protein</fullName>
    </submittedName>
</protein>
<keyword evidence="3" id="KW-1185">Reference proteome</keyword>
<reference evidence="3" key="1">
    <citation type="journal article" date="2013" name="Nature">
        <title>Draft genome of the wheat A-genome progenitor Triticum urartu.</title>
        <authorList>
            <person name="Ling H.Q."/>
            <person name="Zhao S."/>
            <person name="Liu D."/>
            <person name="Wang J."/>
            <person name="Sun H."/>
            <person name="Zhang C."/>
            <person name="Fan H."/>
            <person name="Li D."/>
            <person name="Dong L."/>
            <person name="Tao Y."/>
            <person name="Gao C."/>
            <person name="Wu H."/>
            <person name="Li Y."/>
            <person name="Cui Y."/>
            <person name="Guo X."/>
            <person name="Zheng S."/>
            <person name="Wang B."/>
            <person name="Yu K."/>
            <person name="Liang Q."/>
            <person name="Yang W."/>
            <person name="Lou X."/>
            <person name="Chen J."/>
            <person name="Feng M."/>
            <person name="Jian J."/>
            <person name="Zhang X."/>
            <person name="Luo G."/>
            <person name="Jiang Y."/>
            <person name="Liu J."/>
            <person name="Wang Z."/>
            <person name="Sha Y."/>
            <person name="Zhang B."/>
            <person name="Wu H."/>
            <person name="Tang D."/>
            <person name="Shen Q."/>
            <person name="Xue P."/>
            <person name="Zou S."/>
            <person name="Wang X."/>
            <person name="Liu X."/>
            <person name="Wang F."/>
            <person name="Yang Y."/>
            <person name="An X."/>
            <person name="Dong Z."/>
            <person name="Zhang K."/>
            <person name="Zhang X."/>
            <person name="Luo M.C."/>
            <person name="Dvorak J."/>
            <person name="Tong Y."/>
            <person name="Wang J."/>
            <person name="Yang H."/>
            <person name="Li Z."/>
            <person name="Wang D."/>
            <person name="Zhang A."/>
            <person name="Wang J."/>
        </authorList>
    </citation>
    <scope>NUCLEOTIDE SEQUENCE</scope>
    <source>
        <strain evidence="3">cv. G1812</strain>
    </source>
</reference>
<gene>
    <name evidence="2" type="primary">LOC125543227</name>
</gene>
<reference evidence="1" key="2">
    <citation type="submission" date="2018-03" db="EMBL/GenBank/DDBJ databases">
        <title>The Triticum urartu genome reveals the dynamic nature of wheat genome evolution.</title>
        <authorList>
            <person name="Ling H."/>
            <person name="Ma B."/>
            <person name="Shi X."/>
            <person name="Liu H."/>
            <person name="Dong L."/>
            <person name="Sun H."/>
            <person name="Cao Y."/>
            <person name="Gao Q."/>
            <person name="Zheng S."/>
            <person name="Li Y."/>
            <person name="Yu Y."/>
            <person name="Du H."/>
            <person name="Qi M."/>
            <person name="Li Y."/>
            <person name="Yu H."/>
            <person name="Cui Y."/>
            <person name="Wang N."/>
            <person name="Chen C."/>
            <person name="Wu H."/>
            <person name="Zhao Y."/>
            <person name="Zhang J."/>
            <person name="Li Y."/>
            <person name="Zhou W."/>
            <person name="Zhang B."/>
            <person name="Hu W."/>
            <person name="Eijk M."/>
            <person name="Tang J."/>
            <person name="Witsenboer H."/>
            <person name="Zhao S."/>
            <person name="Li Z."/>
            <person name="Zhang A."/>
            <person name="Wang D."/>
            <person name="Liang C."/>
        </authorList>
    </citation>
    <scope>NUCLEOTIDE SEQUENCE [LARGE SCALE GENOMIC DNA]</scope>
    <source>
        <strain evidence="1">cv. G1812</strain>
    </source>
</reference>
<dbReference type="Gramene" id="TuG1812G0100000378.01.T04">
    <property type="protein sequence ID" value="TuG1812G0100000378.01.T04.cds369925"/>
    <property type="gene ID" value="TuG1812G0100000378.01"/>
</dbReference>
<dbReference type="EnsemblPlants" id="TuG1812S0001222700.01.T04">
    <property type="protein sequence ID" value="TuG1812S0001222700.01.T04.s_cds45673"/>
    <property type="gene ID" value="TuG1812S0001222700.01"/>
</dbReference>
<dbReference type="Gramene" id="TuG1812S0001222700.01.T04">
    <property type="protein sequence ID" value="TuG1812S0001222700.01.T04.s_cds45673"/>
    <property type="gene ID" value="TuG1812S0001222700.01"/>
</dbReference>
<accession>A0A8R7VCC1</accession>
<dbReference type="AlphaFoldDB" id="A0A8R7VCC1"/>
<evidence type="ECO:0000313" key="3">
    <source>
        <dbReference type="Proteomes" id="UP000015106"/>
    </source>
</evidence>
<proteinExistence type="predicted"/>
<reference evidence="2" key="3">
    <citation type="submission" date="2022-06" db="UniProtKB">
        <authorList>
            <consortium name="EnsemblPlants"/>
        </authorList>
    </citation>
    <scope>IDENTIFICATION</scope>
</reference>
<dbReference type="EnsemblPlants" id="TuG1812G0100000378.01.T04">
    <property type="protein sequence ID" value="TuG1812G0100000378.01.T04.cds369925"/>
    <property type="gene ID" value="TuG1812G0100000378.01"/>
</dbReference>
<dbReference type="Proteomes" id="UP000015106">
    <property type="component" value="Chromosome 1"/>
</dbReference>
<sequence>MDPPPPLHPSPARRSSASCSPAFFPLVTTPCRPGDQTGDGLAAAAAATVEPRRWPRRLQLKQRVAGGLTAGRQTAGGLRRSSVQNCRADCVVTSLHQLLLIYVVVAAALHADLGPSTIGWW</sequence>
<evidence type="ECO:0000313" key="1">
    <source>
        <dbReference type="EnsemblPlants" id="TuG1812G0100000378.01.T04.cds369925"/>
    </source>
</evidence>
<name>A0A8R7VCC1_TRIUA</name>
<organism evidence="2 3">
    <name type="scientific">Triticum urartu</name>
    <name type="common">Red wild einkorn</name>
    <name type="synonym">Crithodium urartu</name>
    <dbReference type="NCBI Taxonomy" id="4572"/>
    <lineage>
        <taxon>Eukaryota</taxon>
        <taxon>Viridiplantae</taxon>
        <taxon>Streptophyta</taxon>
        <taxon>Embryophyta</taxon>
        <taxon>Tracheophyta</taxon>
        <taxon>Spermatophyta</taxon>
        <taxon>Magnoliopsida</taxon>
        <taxon>Liliopsida</taxon>
        <taxon>Poales</taxon>
        <taxon>Poaceae</taxon>
        <taxon>BOP clade</taxon>
        <taxon>Pooideae</taxon>
        <taxon>Triticodae</taxon>
        <taxon>Triticeae</taxon>
        <taxon>Triticinae</taxon>
        <taxon>Triticum</taxon>
    </lineage>
</organism>